<proteinExistence type="predicted"/>
<accession>A0A0H4A0E2</accession>
<keyword evidence="1" id="KW-0472">Membrane</keyword>
<dbReference type="EMBL" id="KP795693">
    <property type="protein sequence ID" value="AKN40387.1"/>
    <property type="molecule type" value="Genomic_DNA"/>
</dbReference>
<sequence length="190" mass="21169">MELHHEKNLIALSKLLNVLLLVGFVVMATVSIVLGLALNRTMNHQERTLVPPTISQAFTISGASVDAPYLQMMGEYFLFLKLNVTPANVSRQYGRLLDYVPPEKWAGIQPLLLTDATQIQKSNISSRFDPLPGQTHVSLESMQIKQKGQLIKTVGDRELPAEEVTYIVQMAYDNGLLELHGIMKEGQPND</sequence>
<reference evidence="2" key="1">
    <citation type="journal article" date="2015" name="MBio">
        <title>Eco-Evolutionary Dynamics of Episomes among Ecologically Cohesive Bacterial Populations.</title>
        <authorList>
            <person name="Xue H."/>
            <person name="Cordero O.X."/>
            <person name="Camas F.M."/>
            <person name="Trimble W."/>
            <person name="Meyer F."/>
            <person name="Guglielmini J."/>
            <person name="Rocha E.P."/>
            <person name="Polz M.F."/>
        </authorList>
    </citation>
    <scope>NUCLEOTIDE SEQUENCE</scope>
    <source>
        <strain evidence="2">F12 FF_152</strain>
    </source>
</reference>
<dbReference type="NCBIfam" id="TIGR02761">
    <property type="entry name" value="TraE_TIGR"/>
    <property type="match status" value="1"/>
</dbReference>
<keyword evidence="1" id="KW-1133">Transmembrane helix</keyword>
<protein>
    <submittedName>
        <fullName evidence="2">IncF plasmid conjugative transfer pilus assemblyprotein TraE</fullName>
    </submittedName>
</protein>
<evidence type="ECO:0000256" key="1">
    <source>
        <dbReference type="SAM" id="Phobius"/>
    </source>
</evidence>
<dbReference type="Pfam" id="PF05309">
    <property type="entry name" value="TraE"/>
    <property type="match status" value="1"/>
</dbReference>
<name>A0A0H4A0E2_9VIBR</name>
<dbReference type="InterPro" id="IPR007973">
    <property type="entry name" value="Pilus_assembly_TraE"/>
</dbReference>
<organism evidence="2">
    <name type="scientific">Vibrio sp. F12 FF_152</name>
    <dbReference type="NCBI Taxonomy" id="1652829"/>
    <lineage>
        <taxon>Bacteria</taxon>
        <taxon>Pseudomonadati</taxon>
        <taxon>Pseudomonadota</taxon>
        <taxon>Gammaproteobacteria</taxon>
        <taxon>Vibrionales</taxon>
        <taxon>Vibrionaceae</taxon>
        <taxon>Vibrio</taxon>
    </lineage>
</organism>
<dbReference type="AlphaFoldDB" id="A0A0H4A0E2"/>
<keyword evidence="1" id="KW-0812">Transmembrane</keyword>
<evidence type="ECO:0000313" key="2">
    <source>
        <dbReference type="EMBL" id="AKN40387.1"/>
    </source>
</evidence>
<feature type="transmembrane region" description="Helical" evidence="1">
    <location>
        <begin position="15"/>
        <end position="38"/>
    </location>
</feature>